<proteinExistence type="predicted"/>
<dbReference type="RefSeq" id="WP_055169835.1">
    <property type="nucleotide sequence ID" value="NZ_CZAI01000001.1"/>
</dbReference>
<feature type="transmembrane region" description="Helical" evidence="1">
    <location>
        <begin position="143"/>
        <end position="169"/>
    </location>
</feature>
<dbReference type="EMBL" id="CZAI01000001">
    <property type="protein sequence ID" value="CUO60300.1"/>
    <property type="molecule type" value="Genomic_DNA"/>
</dbReference>
<feature type="transmembrane region" description="Helical" evidence="1">
    <location>
        <begin position="233"/>
        <end position="252"/>
    </location>
</feature>
<name>A0A174GH69_9BACE</name>
<dbReference type="Proteomes" id="UP000284431">
    <property type="component" value="Unassembled WGS sequence"/>
</dbReference>
<feature type="transmembrane region" description="Helical" evidence="1">
    <location>
        <begin position="264"/>
        <end position="283"/>
    </location>
</feature>
<keyword evidence="1 2" id="KW-0812">Transmembrane</keyword>
<dbReference type="EMBL" id="QSCS01000032">
    <property type="protein sequence ID" value="RGY23203.1"/>
    <property type="molecule type" value="Genomic_DNA"/>
</dbReference>
<feature type="transmembrane region" description="Helical" evidence="1">
    <location>
        <begin position="12"/>
        <end position="35"/>
    </location>
</feature>
<reference evidence="2 4" key="1">
    <citation type="submission" date="2015-09" db="EMBL/GenBank/DDBJ databases">
        <authorList>
            <consortium name="Pathogen Informatics"/>
        </authorList>
    </citation>
    <scope>NUCLEOTIDE SEQUENCE [LARGE SCALE GENOMIC DNA]</scope>
    <source>
        <strain evidence="2 4">2789STDY5834880</strain>
    </source>
</reference>
<keyword evidence="1" id="KW-0472">Membrane</keyword>
<dbReference type="AlphaFoldDB" id="A0A174GH69"/>
<evidence type="ECO:0000313" key="3">
    <source>
        <dbReference type="EMBL" id="RGY23203.1"/>
    </source>
</evidence>
<sequence length="336" mass="38599">MRNKKLQGQVTAGRWTLPIVVFICTLCWVLTSFLLPDLTASTVEDSTLSLWQSARDLLLPAWAERLVSYLIYAVIGYSLIELNNRFGIIRMRASMQTAIYFLLVTICPEMHLLYAGDIAALAFLFSIYFLFKSYQQPQAAGYLFYSFLFIGAGSLLFPQLTFLSVPWIFEAHRFQALKPRSFCGALLGWVLPYWFLFGHAFFYNQMELFYRPFTELVTFGKPFDLQILQPWELAVLGYLLVLFIVSAAHCIIAGFEDKIRTRAYLQFLIDLNIFLFLLIALQPTYCANLLPLLMISSSILIGHFFVLTNSKTSNVFFIISLVSLILLFSFNIWTLL</sequence>
<organism evidence="2 4">
    <name type="scientific">Bacteroides caccae</name>
    <dbReference type="NCBI Taxonomy" id="47678"/>
    <lineage>
        <taxon>Bacteria</taxon>
        <taxon>Pseudomonadati</taxon>
        <taxon>Bacteroidota</taxon>
        <taxon>Bacteroidia</taxon>
        <taxon>Bacteroidales</taxon>
        <taxon>Bacteroidaceae</taxon>
        <taxon>Bacteroides</taxon>
    </lineage>
</organism>
<accession>A0A174GH69</accession>
<gene>
    <name evidence="3" type="ORF">DXA49_17565</name>
    <name evidence="2" type="ORF">ERS852494_00298</name>
</gene>
<keyword evidence="1" id="KW-1133">Transmembrane helix</keyword>
<feature type="transmembrane region" description="Helical" evidence="1">
    <location>
        <begin position="181"/>
        <end position="203"/>
    </location>
</feature>
<evidence type="ECO:0000313" key="2">
    <source>
        <dbReference type="EMBL" id="CUO60300.1"/>
    </source>
</evidence>
<dbReference type="STRING" id="47678.ERS852494_00298"/>
<feature type="transmembrane region" description="Helical" evidence="1">
    <location>
        <begin position="289"/>
        <end position="308"/>
    </location>
</feature>
<feature type="transmembrane region" description="Helical" evidence="1">
    <location>
        <begin position="98"/>
        <end position="131"/>
    </location>
</feature>
<reference evidence="3 5" key="2">
    <citation type="submission" date="2018-08" db="EMBL/GenBank/DDBJ databases">
        <title>A genome reference for cultivated species of the human gut microbiota.</title>
        <authorList>
            <person name="Zou Y."/>
            <person name="Xue W."/>
            <person name="Luo G."/>
        </authorList>
    </citation>
    <scope>NUCLEOTIDE SEQUENCE [LARGE SCALE GENOMIC DNA]</scope>
    <source>
        <strain evidence="3 5">OF02-6LB</strain>
    </source>
</reference>
<feature type="transmembrane region" description="Helical" evidence="1">
    <location>
        <begin position="66"/>
        <end position="86"/>
    </location>
</feature>
<evidence type="ECO:0000313" key="5">
    <source>
        <dbReference type="Proteomes" id="UP000284431"/>
    </source>
</evidence>
<evidence type="ECO:0000256" key="1">
    <source>
        <dbReference type="SAM" id="Phobius"/>
    </source>
</evidence>
<protein>
    <submittedName>
        <fullName evidence="2">Putative transmembrane protein</fullName>
    </submittedName>
</protein>
<dbReference type="Proteomes" id="UP000095657">
    <property type="component" value="Unassembled WGS sequence"/>
</dbReference>
<feature type="transmembrane region" description="Helical" evidence="1">
    <location>
        <begin position="315"/>
        <end position="333"/>
    </location>
</feature>
<evidence type="ECO:0000313" key="4">
    <source>
        <dbReference type="Proteomes" id="UP000095657"/>
    </source>
</evidence>